<dbReference type="EMBL" id="BARV01022748">
    <property type="protein sequence ID" value="GAI23563.1"/>
    <property type="molecule type" value="Genomic_DNA"/>
</dbReference>
<organism evidence="1">
    <name type="scientific">marine sediment metagenome</name>
    <dbReference type="NCBI Taxonomy" id="412755"/>
    <lineage>
        <taxon>unclassified sequences</taxon>
        <taxon>metagenomes</taxon>
        <taxon>ecological metagenomes</taxon>
    </lineage>
</organism>
<protein>
    <submittedName>
        <fullName evidence="1">Uncharacterized protein</fullName>
    </submittedName>
</protein>
<name>X1LWY8_9ZZZZ</name>
<comment type="caution">
    <text evidence="1">The sequence shown here is derived from an EMBL/GenBank/DDBJ whole genome shotgun (WGS) entry which is preliminary data.</text>
</comment>
<dbReference type="AlphaFoldDB" id="X1LWY8"/>
<proteinExistence type="predicted"/>
<feature type="non-terminal residue" evidence="1">
    <location>
        <position position="1"/>
    </location>
</feature>
<evidence type="ECO:0000313" key="1">
    <source>
        <dbReference type="EMBL" id="GAI23563.1"/>
    </source>
</evidence>
<accession>X1LWY8</accession>
<sequence length="42" mass="4626">GEKVLKVVNAISDDVYGTGAFTFRNGTELITSEEATYVRARF</sequence>
<reference evidence="1" key="1">
    <citation type="journal article" date="2014" name="Front. Microbiol.">
        <title>High frequency of phylogenetically diverse reductive dehalogenase-homologous genes in deep subseafloor sedimentary metagenomes.</title>
        <authorList>
            <person name="Kawai M."/>
            <person name="Futagami T."/>
            <person name="Toyoda A."/>
            <person name="Takaki Y."/>
            <person name="Nishi S."/>
            <person name="Hori S."/>
            <person name="Arai W."/>
            <person name="Tsubouchi T."/>
            <person name="Morono Y."/>
            <person name="Uchiyama I."/>
            <person name="Ito T."/>
            <person name="Fujiyama A."/>
            <person name="Inagaki F."/>
            <person name="Takami H."/>
        </authorList>
    </citation>
    <scope>NUCLEOTIDE SEQUENCE</scope>
    <source>
        <strain evidence="1">Expedition CK06-06</strain>
    </source>
</reference>
<gene>
    <name evidence="1" type="ORF">S06H3_37437</name>
</gene>